<evidence type="ECO:0000259" key="4">
    <source>
        <dbReference type="Pfam" id="PF25917"/>
    </source>
</evidence>
<keyword evidence="7" id="KW-1185">Reference proteome</keyword>
<sequence>MSSSVFKKTGIAILTFILAPVFTFAADIEYITVEKKPVMQNRQFDGVVEAVHQGTVAAQTSGRVITVHVDVNDKVNKGDVLLDISKTEQTAALDAANANLSSAIARNDDAQSQLERYKQLYPKGAISRQQMDSSIANAKSARAAVKAAQASVESAKQSLGYTSIRAPYDGIVTERLVEMGETVSVGMPLLSGYGTHPLRLTFDIPQQYRDSIKDIAQFTVETSTGEKIQPESFQVYPYANKQTHSFTIRLLLPDDATDQYKLVPGLWLKANINTGESLLMMVPKSSVMTRGELSSVYRLSGNKEILNPIRVGQQVGDQVEVLSGLELGDHIVKNAYRLER</sequence>
<feature type="coiled-coil region" evidence="2">
    <location>
        <begin position="93"/>
        <end position="158"/>
    </location>
</feature>
<evidence type="ECO:0000313" key="6">
    <source>
        <dbReference type="EMBL" id="RQW62549.1"/>
    </source>
</evidence>
<dbReference type="InterPro" id="IPR006143">
    <property type="entry name" value="RND_pump_MFP"/>
</dbReference>
<dbReference type="AlphaFoldDB" id="A0A3N9TEK7"/>
<dbReference type="InterPro" id="IPR058792">
    <property type="entry name" value="Beta-barrel_RND_2"/>
</dbReference>
<dbReference type="EMBL" id="RJVQ01000005">
    <property type="protein sequence ID" value="RQW62549.1"/>
    <property type="molecule type" value="Genomic_DNA"/>
</dbReference>
<dbReference type="Pfam" id="PF25876">
    <property type="entry name" value="HH_MFP_RND"/>
    <property type="match status" value="1"/>
</dbReference>
<accession>A0A3N9TEK7</accession>
<comment type="caution">
    <text evidence="6">The sequence shown here is derived from an EMBL/GenBank/DDBJ whole genome shotgun (WGS) entry which is preliminary data.</text>
</comment>
<evidence type="ECO:0000259" key="3">
    <source>
        <dbReference type="Pfam" id="PF25876"/>
    </source>
</evidence>
<comment type="similarity">
    <text evidence="1">Belongs to the membrane fusion protein (MFP) (TC 8.A.1) family.</text>
</comment>
<keyword evidence="2" id="KW-0175">Coiled coil</keyword>
<dbReference type="Gene3D" id="2.40.50.100">
    <property type="match status" value="1"/>
</dbReference>
<dbReference type="InterPro" id="IPR058625">
    <property type="entry name" value="MdtA-like_BSH"/>
</dbReference>
<feature type="domain" description="Multidrug resistance protein MdtA-like barrel-sandwich hybrid" evidence="4">
    <location>
        <begin position="54"/>
        <end position="186"/>
    </location>
</feature>
<dbReference type="NCBIfam" id="TIGR01730">
    <property type="entry name" value="RND_mfp"/>
    <property type="match status" value="1"/>
</dbReference>
<dbReference type="GO" id="GO:0015562">
    <property type="term" value="F:efflux transmembrane transporter activity"/>
    <property type="evidence" value="ECO:0007669"/>
    <property type="project" value="TreeGrafter"/>
</dbReference>
<gene>
    <name evidence="6" type="ORF">EES38_12545</name>
</gene>
<dbReference type="RefSeq" id="WP_124937543.1">
    <property type="nucleotide sequence ID" value="NZ_RJVQ01000005.1"/>
</dbReference>
<dbReference type="Gene3D" id="2.40.30.170">
    <property type="match status" value="1"/>
</dbReference>
<reference evidence="6 7" key="1">
    <citation type="submission" date="2018-11" db="EMBL/GenBank/DDBJ databases">
        <title>Vibrio LJC006 sp. nov., isolated from seawater during the bloom of the enteromorpha.</title>
        <authorList>
            <person name="Liang J."/>
        </authorList>
    </citation>
    <scope>NUCLEOTIDE SEQUENCE [LARGE SCALE GENOMIC DNA]</scope>
    <source>
        <strain evidence="6 7">LJC006</strain>
    </source>
</reference>
<name>A0A3N9TEK7_9VIBR</name>
<dbReference type="Proteomes" id="UP000281112">
    <property type="component" value="Unassembled WGS sequence"/>
</dbReference>
<feature type="domain" description="CusB-like beta-barrel" evidence="5">
    <location>
        <begin position="201"/>
        <end position="274"/>
    </location>
</feature>
<dbReference type="Gene3D" id="2.40.420.20">
    <property type="match status" value="1"/>
</dbReference>
<dbReference type="InterPro" id="IPR058624">
    <property type="entry name" value="MdtA-like_HH"/>
</dbReference>
<evidence type="ECO:0000313" key="7">
    <source>
        <dbReference type="Proteomes" id="UP000281112"/>
    </source>
</evidence>
<dbReference type="Pfam" id="PF25917">
    <property type="entry name" value="BSH_RND"/>
    <property type="match status" value="1"/>
</dbReference>
<evidence type="ECO:0000256" key="2">
    <source>
        <dbReference type="SAM" id="Coils"/>
    </source>
</evidence>
<evidence type="ECO:0000256" key="1">
    <source>
        <dbReference type="ARBA" id="ARBA00009477"/>
    </source>
</evidence>
<proteinExistence type="inferred from homology"/>
<dbReference type="SUPFAM" id="SSF111369">
    <property type="entry name" value="HlyD-like secretion proteins"/>
    <property type="match status" value="1"/>
</dbReference>
<dbReference type="OrthoDB" id="5730196at2"/>
<dbReference type="PANTHER" id="PTHR30469:SF18">
    <property type="entry name" value="RESISTANCE-NODULATION-CELL DIVISION (RND) EFFLUX MEMBRANE FUSION PROTEIN-RELATED"/>
    <property type="match status" value="1"/>
</dbReference>
<organism evidence="6 7">
    <name type="scientific">Vibrio viridaestus</name>
    <dbReference type="NCBI Taxonomy" id="2487322"/>
    <lineage>
        <taxon>Bacteria</taxon>
        <taxon>Pseudomonadati</taxon>
        <taxon>Pseudomonadota</taxon>
        <taxon>Gammaproteobacteria</taxon>
        <taxon>Vibrionales</taxon>
        <taxon>Vibrionaceae</taxon>
        <taxon>Vibrio</taxon>
    </lineage>
</organism>
<dbReference type="PANTHER" id="PTHR30469">
    <property type="entry name" value="MULTIDRUG RESISTANCE PROTEIN MDTA"/>
    <property type="match status" value="1"/>
</dbReference>
<feature type="domain" description="Multidrug resistance protein MdtA-like alpha-helical hairpin" evidence="3">
    <location>
        <begin position="93"/>
        <end position="162"/>
    </location>
</feature>
<dbReference type="Gene3D" id="1.10.287.470">
    <property type="entry name" value="Helix hairpin bin"/>
    <property type="match status" value="1"/>
</dbReference>
<dbReference type="GO" id="GO:1990281">
    <property type="term" value="C:efflux pump complex"/>
    <property type="evidence" value="ECO:0007669"/>
    <property type="project" value="TreeGrafter"/>
</dbReference>
<protein>
    <submittedName>
        <fullName evidence="6">Efflux RND transporter periplasmic adaptor subunit</fullName>
    </submittedName>
</protein>
<dbReference type="Pfam" id="PF25954">
    <property type="entry name" value="Beta-barrel_RND_2"/>
    <property type="match status" value="1"/>
</dbReference>
<evidence type="ECO:0000259" key="5">
    <source>
        <dbReference type="Pfam" id="PF25954"/>
    </source>
</evidence>